<sequence>MQQAKVKILATIGPASDSEEMLLQLIDAGVNAFRLNFSHGDKKYYERLFNLIHSVCENRKLPIPIIQDLQGPKIRIGKLEKDKIKIKTGETIEITIDDVIGNEKIISSSYKPLIKDASIGETILIDDGLIKLKVAEIKERSLICRIIEGGKLRPKKGVNLPGMKLSTPSLTDEDKSNLEFALKYRVDYIALSFVRSANDIVELREWLNEHGYNKPIIAKIEKPEAVEDFEAILEVTDAIMVARGDLGVEMDPQLVPIIQKRIIRRCNQVGKLVITATQMLESMITNPIPTRAEASDVANAVLDGTDVVMLSGETAAGEYPVKSVEMMYEILISTQSERPFLPTVHWEIPKDRVQNIYDATAKGFVQISDQVKADAMVVFTHQGRQPKRLSKYNPIAHIYAFSDTFDTLNDLNLHKGITPLYLKDINDEKYYMKRSIEILKEKDFIKKGDLILFAAGAPLEEVDRKSWVRFLVI</sequence>
<dbReference type="InterPro" id="IPR015795">
    <property type="entry name" value="Pyrv_Knase_C"/>
</dbReference>
<evidence type="ECO:0000256" key="2">
    <source>
        <dbReference type="ARBA" id="ARBA00008663"/>
    </source>
</evidence>
<organism evidence="14">
    <name type="scientific">hydrothermal vent metagenome</name>
    <dbReference type="NCBI Taxonomy" id="652676"/>
    <lineage>
        <taxon>unclassified sequences</taxon>
        <taxon>metagenomes</taxon>
        <taxon>ecological metagenomes</taxon>
    </lineage>
</organism>
<dbReference type="GO" id="GO:0000287">
    <property type="term" value="F:magnesium ion binding"/>
    <property type="evidence" value="ECO:0007669"/>
    <property type="project" value="InterPro"/>
</dbReference>
<dbReference type="EC" id="2.7.1.40" evidence="3"/>
<evidence type="ECO:0000256" key="5">
    <source>
        <dbReference type="ARBA" id="ARBA00022723"/>
    </source>
</evidence>
<feature type="domain" description="Pyruvate kinase C-terminal" evidence="13">
    <location>
        <begin position="358"/>
        <end position="461"/>
    </location>
</feature>
<evidence type="ECO:0000259" key="12">
    <source>
        <dbReference type="Pfam" id="PF00224"/>
    </source>
</evidence>
<dbReference type="Gene3D" id="2.40.33.10">
    <property type="entry name" value="PK beta-barrel domain-like"/>
    <property type="match status" value="1"/>
</dbReference>
<evidence type="ECO:0000256" key="9">
    <source>
        <dbReference type="ARBA" id="ARBA00022842"/>
    </source>
</evidence>
<dbReference type="GO" id="GO:0005524">
    <property type="term" value="F:ATP binding"/>
    <property type="evidence" value="ECO:0007669"/>
    <property type="project" value="UniProtKB-KW"/>
</dbReference>
<dbReference type="InterPro" id="IPR011037">
    <property type="entry name" value="Pyrv_Knase-like_insert_dom_sf"/>
</dbReference>
<dbReference type="InterPro" id="IPR015806">
    <property type="entry name" value="Pyrv_Knase_insert_dom_sf"/>
</dbReference>
<dbReference type="PRINTS" id="PR01050">
    <property type="entry name" value="PYRUVTKNASE"/>
</dbReference>
<proteinExistence type="inferred from homology"/>
<dbReference type="PANTHER" id="PTHR11817">
    <property type="entry name" value="PYRUVATE KINASE"/>
    <property type="match status" value="1"/>
</dbReference>
<evidence type="ECO:0000256" key="8">
    <source>
        <dbReference type="ARBA" id="ARBA00022840"/>
    </source>
</evidence>
<comment type="pathway">
    <text evidence="1">Carbohydrate degradation; glycolysis; pyruvate from D-glyceraldehyde 3-phosphate: step 5/5.</text>
</comment>
<dbReference type="GO" id="GO:0016301">
    <property type="term" value="F:kinase activity"/>
    <property type="evidence" value="ECO:0007669"/>
    <property type="project" value="UniProtKB-KW"/>
</dbReference>
<dbReference type="InterPro" id="IPR036918">
    <property type="entry name" value="Pyrv_Knase_C_sf"/>
</dbReference>
<dbReference type="GO" id="GO:0004743">
    <property type="term" value="F:pyruvate kinase activity"/>
    <property type="evidence" value="ECO:0007669"/>
    <property type="project" value="UniProtKB-EC"/>
</dbReference>
<keyword evidence="5" id="KW-0479">Metal-binding</keyword>
<evidence type="ECO:0000256" key="7">
    <source>
        <dbReference type="ARBA" id="ARBA00022777"/>
    </source>
</evidence>
<dbReference type="Gene3D" id="3.20.20.60">
    <property type="entry name" value="Phosphoenolpyruvate-binding domains"/>
    <property type="match status" value="1"/>
</dbReference>
<name>A0A3B1DDN5_9ZZZZ</name>
<gene>
    <name evidence="14" type="ORF">MNBD_IGNAVI01-2788</name>
</gene>
<dbReference type="InterPro" id="IPR001697">
    <property type="entry name" value="Pyr_Knase"/>
</dbReference>
<dbReference type="InterPro" id="IPR015793">
    <property type="entry name" value="Pyrv_Knase_brl"/>
</dbReference>
<dbReference type="NCBIfam" id="NF004491">
    <property type="entry name" value="PRK05826.1"/>
    <property type="match status" value="1"/>
</dbReference>
<evidence type="ECO:0000256" key="1">
    <source>
        <dbReference type="ARBA" id="ARBA00004997"/>
    </source>
</evidence>
<dbReference type="InterPro" id="IPR040442">
    <property type="entry name" value="Pyrv_kinase-like_dom_sf"/>
</dbReference>
<dbReference type="UniPathway" id="UPA00109">
    <property type="reaction ID" value="UER00188"/>
</dbReference>
<dbReference type="SUPFAM" id="SSF52935">
    <property type="entry name" value="PK C-terminal domain-like"/>
    <property type="match status" value="1"/>
</dbReference>
<dbReference type="EMBL" id="UOGD01000463">
    <property type="protein sequence ID" value="VAX29825.1"/>
    <property type="molecule type" value="Genomic_DNA"/>
</dbReference>
<dbReference type="AlphaFoldDB" id="A0A3B1DDN5"/>
<evidence type="ECO:0000256" key="3">
    <source>
        <dbReference type="ARBA" id="ARBA00012142"/>
    </source>
</evidence>
<keyword evidence="7 14" id="KW-0418">Kinase</keyword>
<dbReference type="SUPFAM" id="SSF50800">
    <property type="entry name" value="PK beta-barrel domain-like"/>
    <property type="match status" value="1"/>
</dbReference>
<evidence type="ECO:0000256" key="10">
    <source>
        <dbReference type="ARBA" id="ARBA00023152"/>
    </source>
</evidence>
<keyword evidence="8" id="KW-0067">ATP-binding</keyword>
<dbReference type="GO" id="GO:0030955">
    <property type="term" value="F:potassium ion binding"/>
    <property type="evidence" value="ECO:0007669"/>
    <property type="project" value="InterPro"/>
</dbReference>
<dbReference type="Pfam" id="PF02887">
    <property type="entry name" value="PK_C"/>
    <property type="match status" value="1"/>
</dbReference>
<reference evidence="14" key="1">
    <citation type="submission" date="2018-06" db="EMBL/GenBank/DDBJ databases">
        <authorList>
            <person name="Zhirakovskaya E."/>
        </authorList>
    </citation>
    <scope>NUCLEOTIDE SEQUENCE</scope>
</reference>
<comment type="similarity">
    <text evidence="2">Belongs to the pyruvate kinase family.</text>
</comment>
<keyword evidence="10" id="KW-0324">Glycolysis</keyword>
<keyword evidence="11 14" id="KW-0670">Pyruvate</keyword>
<keyword evidence="6" id="KW-0547">Nucleotide-binding</keyword>
<evidence type="ECO:0000256" key="11">
    <source>
        <dbReference type="ARBA" id="ARBA00023317"/>
    </source>
</evidence>
<dbReference type="SUPFAM" id="SSF51621">
    <property type="entry name" value="Phosphoenolpyruvate/pyruvate domain"/>
    <property type="match status" value="1"/>
</dbReference>
<evidence type="ECO:0000256" key="4">
    <source>
        <dbReference type="ARBA" id="ARBA00022679"/>
    </source>
</evidence>
<accession>A0A3B1DDN5</accession>
<dbReference type="NCBIfam" id="TIGR01064">
    <property type="entry name" value="pyruv_kin"/>
    <property type="match status" value="1"/>
</dbReference>
<feature type="domain" description="Pyruvate kinase barrel" evidence="12">
    <location>
        <begin position="5"/>
        <end position="324"/>
    </location>
</feature>
<keyword evidence="9" id="KW-0460">Magnesium</keyword>
<protein>
    <recommendedName>
        <fullName evidence="3">pyruvate kinase</fullName>
        <ecNumber evidence="3">2.7.1.40</ecNumber>
    </recommendedName>
</protein>
<keyword evidence="4 14" id="KW-0808">Transferase</keyword>
<evidence type="ECO:0000256" key="6">
    <source>
        <dbReference type="ARBA" id="ARBA00022741"/>
    </source>
</evidence>
<dbReference type="NCBIfam" id="NF004978">
    <property type="entry name" value="PRK06354.1"/>
    <property type="match status" value="1"/>
</dbReference>
<dbReference type="InterPro" id="IPR015813">
    <property type="entry name" value="Pyrv/PenolPyrv_kinase-like_dom"/>
</dbReference>
<evidence type="ECO:0000259" key="13">
    <source>
        <dbReference type="Pfam" id="PF02887"/>
    </source>
</evidence>
<dbReference type="Gene3D" id="3.40.1380.20">
    <property type="entry name" value="Pyruvate kinase, C-terminal domain"/>
    <property type="match status" value="1"/>
</dbReference>
<evidence type="ECO:0000313" key="14">
    <source>
        <dbReference type="EMBL" id="VAX29825.1"/>
    </source>
</evidence>
<dbReference type="FunFam" id="2.40.33.10:FF:000001">
    <property type="entry name" value="Pyruvate kinase"/>
    <property type="match status" value="1"/>
</dbReference>
<dbReference type="Pfam" id="PF00224">
    <property type="entry name" value="PK"/>
    <property type="match status" value="1"/>
</dbReference>